<keyword evidence="1" id="KW-0479">Metal-binding</keyword>
<dbReference type="Pfam" id="PF06839">
    <property type="entry name" value="Zn_ribbon_GRF"/>
    <property type="match status" value="1"/>
</dbReference>
<feature type="coiled-coil region" evidence="5">
    <location>
        <begin position="212"/>
        <end position="239"/>
    </location>
</feature>
<keyword evidence="2 4" id="KW-0863">Zinc-finger</keyword>
<evidence type="ECO:0000313" key="9">
    <source>
        <dbReference type="Proteomes" id="UP000886595"/>
    </source>
</evidence>
<evidence type="ECO:0000256" key="3">
    <source>
        <dbReference type="ARBA" id="ARBA00022833"/>
    </source>
</evidence>
<dbReference type="InterPro" id="IPR010666">
    <property type="entry name" value="Znf_GRF"/>
</dbReference>
<evidence type="ECO:0000256" key="6">
    <source>
        <dbReference type="SAM" id="Phobius"/>
    </source>
</evidence>
<dbReference type="AlphaFoldDB" id="A0A8X8AVS9"/>
<proteinExistence type="predicted"/>
<feature type="domain" description="GRF-type" evidence="7">
    <location>
        <begin position="122"/>
        <end position="165"/>
    </location>
</feature>
<evidence type="ECO:0000313" key="8">
    <source>
        <dbReference type="EMBL" id="KAG2314709.1"/>
    </source>
</evidence>
<organism evidence="8 9">
    <name type="scientific">Brassica carinata</name>
    <name type="common">Ethiopian mustard</name>
    <name type="synonym">Abyssinian cabbage</name>
    <dbReference type="NCBI Taxonomy" id="52824"/>
    <lineage>
        <taxon>Eukaryota</taxon>
        <taxon>Viridiplantae</taxon>
        <taxon>Streptophyta</taxon>
        <taxon>Embryophyta</taxon>
        <taxon>Tracheophyta</taxon>
        <taxon>Spermatophyta</taxon>
        <taxon>Magnoliopsida</taxon>
        <taxon>eudicotyledons</taxon>
        <taxon>Gunneridae</taxon>
        <taxon>Pentapetalae</taxon>
        <taxon>rosids</taxon>
        <taxon>malvids</taxon>
        <taxon>Brassicales</taxon>
        <taxon>Brassicaceae</taxon>
        <taxon>Brassiceae</taxon>
        <taxon>Brassica</taxon>
    </lineage>
</organism>
<keyword evidence="6" id="KW-1133">Transmembrane helix</keyword>
<keyword evidence="5" id="KW-0175">Coiled coil</keyword>
<evidence type="ECO:0000256" key="1">
    <source>
        <dbReference type="ARBA" id="ARBA00022723"/>
    </source>
</evidence>
<accession>A0A8X8AVS9</accession>
<evidence type="ECO:0000256" key="5">
    <source>
        <dbReference type="SAM" id="Coils"/>
    </source>
</evidence>
<feature type="transmembrane region" description="Helical" evidence="6">
    <location>
        <begin position="6"/>
        <end position="35"/>
    </location>
</feature>
<dbReference type="PROSITE" id="PS51999">
    <property type="entry name" value="ZF_GRF"/>
    <property type="match status" value="1"/>
</dbReference>
<keyword evidence="3" id="KW-0862">Zinc</keyword>
<keyword evidence="9" id="KW-1185">Reference proteome</keyword>
<dbReference type="GO" id="GO:0008270">
    <property type="term" value="F:zinc ion binding"/>
    <property type="evidence" value="ECO:0007669"/>
    <property type="project" value="UniProtKB-KW"/>
</dbReference>
<dbReference type="EMBL" id="JAAMPC010000004">
    <property type="protein sequence ID" value="KAG2314709.1"/>
    <property type="molecule type" value="Genomic_DNA"/>
</dbReference>
<gene>
    <name evidence="8" type="ORF">Bca52824_017831</name>
</gene>
<protein>
    <recommendedName>
        <fullName evidence="7">GRF-type domain-containing protein</fullName>
    </recommendedName>
</protein>
<dbReference type="Proteomes" id="UP000886595">
    <property type="component" value="Unassembled WGS sequence"/>
</dbReference>
<evidence type="ECO:0000259" key="7">
    <source>
        <dbReference type="PROSITE" id="PS51999"/>
    </source>
</evidence>
<sequence>MLLFILILTMFKLVGMIKTFGLLLLTTTLAVLMRLRLWRVSQYRRLHPISSIAPLMTLLTTQCLCQANCHRTANLKLVNHYPMYTLGTVHLYRSCPPASRTSAPAYTTEGGRQMGERGFPTTYRCGTRASRRTSKTTTNPGRLFHTCPYRDKNNPYHLFKWTDEAMVEEIEDMKERLDDFERASLTTEKGLQVCESEIQTLTTQTRTCCNVVSGFEKELRGFEKDIKDVKMELKSLKNM</sequence>
<evidence type="ECO:0000256" key="2">
    <source>
        <dbReference type="ARBA" id="ARBA00022771"/>
    </source>
</evidence>
<keyword evidence="6" id="KW-0812">Transmembrane</keyword>
<comment type="caution">
    <text evidence="8">The sequence shown here is derived from an EMBL/GenBank/DDBJ whole genome shotgun (WGS) entry which is preliminary data.</text>
</comment>
<evidence type="ECO:0000256" key="4">
    <source>
        <dbReference type="PROSITE-ProRule" id="PRU01343"/>
    </source>
</evidence>
<reference evidence="8 9" key="1">
    <citation type="submission" date="2020-02" db="EMBL/GenBank/DDBJ databases">
        <authorList>
            <person name="Ma Q."/>
            <person name="Huang Y."/>
            <person name="Song X."/>
            <person name="Pei D."/>
        </authorList>
    </citation>
    <scope>NUCLEOTIDE SEQUENCE [LARGE SCALE GENOMIC DNA]</scope>
    <source>
        <strain evidence="8">Sxm20200214</strain>
        <tissue evidence="8">Leaf</tissue>
    </source>
</reference>
<dbReference type="PANTHER" id="PTHR33248">
    <property type="entry name" value="ZINC ION-BINDING PROTEIN"/>
    <property type="match status" value="1"/>
</dbReference>
<name>A0A8X8AVS9_BRACI</name>
<keyword evidence="6" id="KW-0472">Membrane</keyword>
<dbReference type="OrthoDB" id="1103794at2759"/>